<accession>A0ABY7TCC2</accession>
<organism evidence="5 6">
    <name type="scientific">Mucilaginibacter jinjuensis</name>
    <dbReference type="NCBI Taxonomy" id="1176721"/>
    <lineage>
        <taxon>Bacteria</taxon>
        <taxon>Pseudomonadati</taxon>
        <taxon>Bacteroidota</taxon>
        <taxon>Sphingobacteriia</taxon>
        <taxon>Sphingobacteriales</taxon>
        <taxon>Sphingobacteriaceae</taxon>
        <taxon>Mucilaginibacter</taxon>
    </lineage>
</organism>
<keyword evidence="3" id="KW-0804">Transcription</keyword>
<dbReference type="PANTHER" id="PTHR33154">
    <property type="entry name" value="TRANSCRIPTIONAL REGULATOR, ARSR FAMILY"/>
    <property type="match status" value="1"/>
</dbReference>
<keyword evidence="1" id="KW-0805">Transcription regulation</keyword>
<dbReference type="PANTHER" id="PTHR33154:SF33">
    <property type="entry name" value="TRANSCRIPTIONAL REPRESSOR SDPR"/>
    <property type="match status" value="1"/>
</dbReference>
<proteinExistence type="predicted"/>
<name>A0ABY7TCC2_9SPHI</name>
<dbReference type="EMBL" id="CP117167">
    <property type="protein sequence ID" value="WCT13358.1"/>
    <property type="molecule type" value="Genomic_DNA"/>
</dbReference>
<keyword evidence="6" id="KW-1185">Reference proteome</keyword>
<evidence type="ECO:0000256" key="2">
    <source>
        <dbReference type="ARBA" id="ARBA00023125"/>
    </source>
</evidence>
<evidence type="ECO:0000313" key="5">
    <source>
        <dbReference type="EMBL" id="WCT13358.1"/>
    </source>
</evidence>
<dbReference type="InterPro" id="IPR011991">
    <property type="entry name" value="ArsR-like_HTH"/>
</dbReference>
<dbReference type="RefSeq" id="WP_273631643.1">
    <property type="nucleotide sequence ID" value="NZ_CP117167.1"/>
</dbReference>
<keyword evidence="2" id="KW-0238">DNA-binding</keyword>
<dbReference type="InterPro" id="IPR036388">
    <property type="entry name" value="WH-like_DNA-bd_sf"/>
</dbReference>
<protein>
    <submittedName>
        <fullName evidence="5">Metalloregulator ArsR/SmtB family transcription factor</fullName>
    </submittedName>
</protein>
<dbReference type="PROSITE" id="PS50987">
    <property type="entry name" value="HTH_ARSR_2"/>
    <property type="match status" value="1"/>
</dbReference>
<dbReference type="InterPro" id="IPR001845">
    <property type="entry name" value="HTH_ArsR_DNA-bd_dom"/>
</dbReference>
<reference evidence="5 6" key="1">
    <citation type="submission" date="2023-02" db="EMBL/GenBank/DDBJ databases">
        <title>Genome sequence of Mucilaginibacter jinjuensis strain KACC 16571.</title>
        <authorList>
            <person name="Kim S."/>
            <person name="Heo J."/>
            <person name="Kwon S.-W."/>
        </authorList>
    </citation>
    <scope>NUCLEOTIDE SEQUENCE [LARGE SCALE GENOMIC DNA]</scope>
    <source>
        <strain evidence="5 6">KACC 16571</strain>
    </source>
</reference>
<feature type="domain" description="HTH arsR-type" evidence="4">
    <location>
        <begin position="1"/>
        <end position="98"/>
    </location>
</feature>
<dbReference type="Gene3D" id="1.10.10.10">
    <property type="entry name" value="Winged helix-like DNA-binding domain superfamily/Winged helix DNA-binding domain"/>
    <property type="match status" value="1"/>
</dbReference>
<dbReference type="SMART" id="SM00418">
    <property type="entry name" value="HTH_ARSR"/>
    <property type="match status" value="1"/>
</dbReference>
<dbReference type="Proteomes" id="UP001216139">
    <property type="component" value="Chromosome"/>
</dbReference>
<dbReference type="InterPro" id="IPR036390">
    <property type="entry name" value="WH_DNA-bd_sf"/>
</dbReference>
<sequence length="98" mass="11140">MEILNIIKALGNPTRLQILKWLQAPEDYFPDQQEPLSTGVCVGQMQKVGNLPVSTISEHLMVLQKAGILSSEKKGQWVYYKRNDDLIAEFLTCLNKHI</sequence>
<evidence type="ECO:0000259" key="4">
    <source>
        <dbReference type="PROSITE" id="PS50987"/>
    </source>
</evidence>
<dbReference type="SUPFAM" id="SSF46785">
    <property type="entry name" value="Winged helix' DNA-binding domain"/>
    <property type="match status" value="1"/>
</dbReference>
<evidence type="ECO:0000313" key="6">
    <source>
        <dbReference type="Proteomes" id="UP001216139"/>
    </source>
</evidence>
<dbReference type="InterPro" id="IPR051081">
    <property type="entry name" value="HTH_MetalResp_TranReg"/>
</dbReference>
<gene>
    <name evidence="5" type="ORF">PQO05_05350</name>
</gene>
<evidence type="ECO:0000256" key="3">
    <source>
        <dbReference type="ARBA" id="ARBA00023163"/>
    </source>
</evidence>
<dbReference type="CDD" id="cd00090">
    <property type="entry name" value="HTH_ARSR"/>
    <property type="match status" value="1"/>
</dbReference>
<evidence type="ECO:0000256" key="1">
    <source>
        <dbReference type="ARBA" id="ARBA00023015"/>
    </source>
</evidence>